<dbReference type="GO" id="GO:0003978">
    <property type="term" value="F:UDP-glucose 4-epimerase activity"/>
    <property type="evidence" value="ECO:0007669"/>
    <property type="project" value="UniProtKB-UniRule"/>
</dbReference>
<feature type="domain" description="NAD(P)-binding" evidence="9">
    <location>
        <begin position="5"/>
        <end position="322"/>
    </location>
</feature>
<comment type="similarity">
    <text evidence="3 8">Belongs to the NAD(P)-dependent epimerase/dehydratase family.</text>
</comment>
<proteinExistence type="inferred from homology"/>
<comment type="pathway">
    <text evidence="8">Carbohydrate metabolism; galactose metabolism.</text>
</comment>
<name>A0A1G6GHD5_9BACI</name>
<organism evidence="10 11">
    <name type="scientific">Pelagirhabdus alkalitolerans</name>
    <dbReference type="NCBI Taxonomy" id="1612202"/>
    <lineage>
        <taxon>Bacteria</taxon>
        <taxon>Bacillati</taxon>
        <taxon>Bacillota</taxon>
        <taxon>Bacilli</taxon>
        <taxon>Bacillales</taxon>
        <taxon>Bacillaceae</taxon>
        <taxon>Pelagirhabdus</taxon>
    </lineage>
</organism>
<dbReference type="UniPathway" id="UPA00214"/>
<protein>
    <recommendedName>
        <fullName evidence="5 8">UDP-glucose 4-epimerase</fullName>
        <ecNumber evidence="4 8">5.1.3.2</ecNumber>
    </recommendedName>
</protein>
<evidence type="ECO:0000256" key="2">
    <source>
        <dbReference type="ARBA" id="ARBA00001911"/>
    </source>
</evidence>
<keyword evidence="8" id="KW-0119">Carbohydrate metabolism</keyword>
<evidence type="ECO:0000259" key="9">
    <source>
        <dbReference type="Pfam" id="PF16363"/>
    </source>
</evidence>
<dbReference type="CDD" id="cd05247">
    <property type="entry name" value="UDP_G4E_1_SDR_e"/>
    <property type="match status" value="1"/>
</dbReference>
<evidence type="ECO:0000256" key="4">
    <source>
        <dbReference type="ARBA" id="ARBA00013189"/>
    </source>
</evidence>
<dbReference type="Pfam" id="PF16363">
    <property type="entry name" value="GDP_Man_Dehyd"/>
    <property type="match status" value="1"/>
</dbReference>
<keyword evidence="11" id="KW-1185">Reference proteome</keyword>
<accession>A0A1G6GHD5</accession>
<dbReference type="NCBIfam" id="TIGR01179">
    <property type="entry name" value="galE"/>
    <property type="match status" value="1"/>
</dbReference>
<gene>
    <name evidence="10" type="ORF">SAMN05421734_10177</name>
</gene>
<dbReference type="InterPro" id="IPR016040">
    <property type="entry name" value="NAD(P)-bd_dom"/>
</dbReference>
<dbReference type="Gene3D" id="3.40.50.720">
    <property type="entry name" value="NAD(P)-binding Rossmann-like Domain"/>
    <property type="match status" value="1"/>
</dbReference>
<dbReference type="NCBIfam" id="NF007956">
    <property type="entry name" value="PRK10675.1"/>
    <property type="match status" value="1"/>
</dbReference>
<dbReference type="PANTHER" id="PTHR43725">
    <property type="entry name" value="UDP-GLUCOSE 4-EPIMERASE"/>
    <property type="match status" value="1"/>
</dbReference>
<dbReference type="EMBL" id="FMYI01000001">
    <property type="protein sequence ID" value="SDB81309.1"/>
    <property type="molecule type" value="Genomic_DNA"/>
</dbReference>
<evidence type="ECO:0000313" key="11">
    <source>
        <dbReference type="Proteomes" id="UP000242949"/>
    </source>
</evidence>
<dbReference type="Proteomes" id="UP000242949">
    <property type="component" value="Unassembled WGS sequence"/>
</dbReference>
<dbReference type="PRINTS" id="PR01713">
    <property type="entry name" value="NUCEPIMERASE"/>
</dbReference>
<dbReference type="STRING" id="1612202.SAMN05421734_10177"/>
<evidence type="ECO:0000256" key="7">
    <source>
        <dbReference type="ARBA" id="ARBA00023235"/>
    </source>
</evidence>
<comment type="catalytic activity">
    <reaction evidence="1 8">
        <text>UDP-alpha-D-glucose = UDP-alpha-D-galactose</text>
        <dbReference type="Rhea" id="RHEA:22168"/>
        <dbReference type="ChEBI" id="CHEBI:58885"/>
        <dbReference type="ChEBI" id="CHEBI:66914"/>
        <dbReference type="EC" id="5.1.3.2"/>
    </reaction>
</comment>
<keyword evidence="6 8" id="KW-0520">NAD</keyword>
<dbReference type="AlphaFoldDB" id="A0A1G6GHD5"/>
<evidence type="ECO:0000256" key="1">
    <source>
        <dbReference type="ARBA" id="ARBA00000083"/>
    </source>
</evidence>
<dbReference type="GO" id="GO:0005829">
    <property type="term" value="C:cytosol"/>
    <property type="evidence" value="ECO:0007669"/>
    <property type="project" value="TreeGrafter"/>
</dbReference>
<dbReference type="SUPFAM" id="SSF51735">
    <property type="entry name" value="NAD(P)-binding Rossmann-fold domains"/>
    <property type="match status" value="1"/>
</dbReference>
<keyword evidence="7 8" id="KW-0413">Isomerase</keyword>
<dbReference type="Gene3D" id="3.90.25.10">
    <property type="entry name" value="UDP-galactose 4-epimerase, domain 1"/>
    <property type="match status" value="1"/>
</dbReference>
<evidence type="ECO:0000256" key="5">
    <source>
        <dbReference type="ARBA" id="ARBA00018569"/>
    </source>
</evidence>
<dbReference type="GO" id="GO:0006012">
    <property type="term" value="P:galactose metabolic process"/>
    <property type="evidence" value="ECO:0007669"/>
    <property type="project" value="UniProtKB-UniPathway"/>
</dbReference>
<evidence type="ECO:0000256" key="3">
    <source>
        <dbReference type="ARBA" id="ARBA00007637"/>
    </source>
</evidence>
<sequence length="330" mass="36640">MMNILVTGGIGYIGSHTVVELINKGHHVIIVDNLSNSNIKTLNIIENLTNKKVPFYQKDVTDKQALLNIFNNNKIDGVIHFAGLKAVGESVEKPLMYYQNNLMATITLTEVCSEYDVKKIVFSSSATVYGNQTSPMNETMKLLQTTNPYGETKAMSERIFQDIAKADPQFSIVLLRYFNPVGAHSSGLLGENPSGTPNNLVPYMTKVAKGKLDRLFIYGNDYDTVDGTGIRDYIHVVDLAKGHVAAIENLTKGLDIYNLGTGKGTSVLEMIDTFEKVNQIKIPYEIVERRPGDIATCYADVTKAEKELAWQAKLSVGEMLKDAWRYESNI</sequence>
<dbReference type="FunFam" id="3.90.25.10:FF:000028">
    <property type="entry name" value="UDP-glucose 4-epimerase GalE"/>
    <property type="match status" value="1"/>
</dbReference>
<comment type="cofactor">
    <cofactor evidence="2 8">
        <name>NAD(+)</name>
        <dbReference type="ChEBI" id="CHEBI:57540"/>
    </cofactor>
</comment>
<reference evidence="11" key="1">
    <citation type="submission" date="2016-09" db="EMBL/GenBank/DDBJ databases">
        <authorList>
            <person name="Varghese N."/>
            <person name="Submissions S."/>
        </authorList>
    </citation>
    <scope>NUCLEOTIDE SEQUENCE [LARGE SCALE GENOMIC DNA]</scope>
    <source>
        <strain evidence="11">S5</strain>
    </source>
</reference>
<comment type="subunit">
    <text evidence="8">Homodimer.</text>
</comment>
<evidence type="ECO:0000256" key="8">
    <source>
        <dbReference type="RuleBase" id="RU366046"/>
    </source>
</evidence>
<evidence type="ECO:0000256" key="6">
    <source>
        <dbReference type="ARBA" id="ARBA00023027"/>
    </source>
</evidence>
<dbReference type="PANTHER" id="PTHR43725:SF47">
    <property type="entry name" value="UDP-GLUCOSE 4-EPIMERASE"/>
    <property type="match status" value="1"/>
</dbReference>
<dbReference type="InterPro" id="IPR005886">
    <property type="entry name" value="UDP_G4E"/>
</dbReference>
<dbReference type="InterPro" id="IPR036291">
    <property type="entry name" value="NAD(P)-bd_dom_sf"/>
</dbReference>
<dbReference type="EC" id="5.1.3.2" evidence="4 8"/>
<evidence type="ECO:0000313" key="10">
    <source>
        <dbReference type="EMBL" id="SDB81309.1"/>
    </source>
</evidence>